<feature type="region of interest" description="Disordered" evidence="16">
    <location>
        <begin position="1"/>
        <end position="23"/>
    </location>
</feature>
<comment type="function">
    <text evidence="1">Transfers mannosyl residues to the hydroxyl group of serine or threonine residues.</text>
</comment>
<feature type="transmembrane region" description="Helical" evidence="17">
    <location>
        <begin position="143"/>
        <end position="163"/>
    </location>
</feature>
<dbReference type="GO" id="GO:0035269">
    <property type="term" value="P:protein O-linked glycosylation via mannose"/>
    <property type="evidence" value="ECO:0000318"/>
    <property type="project" value="GO_Central"/>
</dbReference>
<keyword evidence="19" id="KW-1185">Reference proteome</keyword>
<dbReference type="Pfam" id="PF01484">
    <property type="entry name" value="Col_cuticle_N"/>
    <property type="match status" value="1"/>
</dbReference>
<keyword evidence="9" id="KW-0677">Repeat</keyword>
<dbReference type="GO" id="GO:0004169">
    <property type="term" value="F:dolichyl-phosphate-mannose-protein mannosyltransferase activity"/>
    <property type="evidence" value="ECO:0007669"/>
    <property type="project" value="UniProtKB-EC"/>
</dbReference>
<feature type="transmembrane region" description="Helical" evidence="17">
    <location>
        <begin position="259"/>
        <end position="279"/>
    </location>
</feature>
<evidence type="ECO:0000256" key="7">
    <source>
        <dbReference type="ARBA" id="ARBA00022679"/>
    </source>
</evidence>
<evidence type="ECO:0000256" key="8">
    <source>
        <dbReference type="ARBA" id="ARBA00022692"/>
    </source>
</evidence>
<evidence type="ECO:0000256" key="10">
    <source>
        <dbReference type="ARBA" id="ARBA00022803"/>
    </source>
</evidence>
<comment type="catalytic activity">
    <reaction evidence="14">
        <text>a di-trans,poly-cis-dolichyl beta-D-mannosyl phosphate + L-threonyl-[protein] = 3-O-(alpha-D-mannosyl)-L-threonyl-[protein] + a di-trans,poly-cis-dolichyl phosphate + H(+)</text>
        <dbReference type="Rhea" id="RHEA:53396"/>
        <dbReference type="Rhea" id="RHEA-COMP:11060"/>
        <dbReference type="Rhea" id="RHEA-COMP:13547"/>
        <dbReference type="Rhea" id="RHEA-COMP:19498"/>
        <dbReference type="Rhea" id="RHEA-COMP:19501"/>
        <dbReference type="ChEBI" id="CHEBI:15378"/>
        <dbReference type="ChEBI" id="CHEBI:30013"/>
        <dbReference type="ChEBI" id="CHEBI:57683"/>
        <dbReference type="ChEBI" id="CHEBI:58211"/>
        <dbReference type="ChEBI" id="CHEBI:137323"/>
        <dbReference type="EC" id="2.4.1.109"/>
    </reaction>
</comment>
<dbReference type="AlphaFoldDB" id="A0A2A6CDX0"/>
<dbReference type="SMART" id="SM01088">
    <property type="entry name" value="Col_cuticle_N"/>
    <property type="match status" value="1"/>
</dbReference>
<dbReference type="EC" id="2.4.1.109" evidence="6"/>
<feature type="compositionally biased region" description="Low complexity" evidence="16">
    <location>
        <begin position="967"/>
        <end position="1007"/>
    </location>
</feature>
<feature type="region of interest" description="Disordered" evidence="16">
    <location>
        <begin position="822"/>
        <end position="1048"/>
    </location>
</feature>
<evidence type="ECO:0000256" key="3">
    <source>
        <dbReference type="ARBA" id="ARBA00004240"/>
    </source>
</evidence>
<evidence type="ECO:0000256" key="9">
    <source>
        <dbReference type="ARBA" id="ARBA00022737"/>
    </source>
</evidence>
<keyword evidence="8 17" id="KW-0812">Transmembrane</keyword>
<dbReference type="SUPFAM" id="SSF48452">
    <property type="entry name" value="TPR-like"/>
    <property type="match status" value="2"/>
</dbReference>
<evidence type="ECO:0000313" key="19">
    <source>
        <dbReference type="Proteomes" id="UP000005239"/>
    </source>
</evidence>
<evidence type="ECO:0000256" key="4">
    <source>
        <dbReference type="ARBA" id="ARBA00004922"/>
    </source>
</evidence>
<keyword evidence="12 17" id="KW-1133">Transmembrane helix</keyword>
<evidence type="ECO:0000313" key="18">
    <source>
        <dbReference type="EnsemblMetazoa" id="PPA02732.1"/>
    </source>
</evidence>
<dbReference type="Pfam" id="PF14559">
    <property type="entry name" value="TPR_19"/>
    <property type="match status" value="1"/>
</dbReference>
<sequence length="1048" mass="111101">MRRKSSPTFGKQQKAGAPQPHHTPAGFPVADYFAVALTAAAVFANSLNGDFVYDDHQAIVTNPDVVSPSFSLTNDFWGGPISSKGSHKSWRPLTTLSFRANYLLHGLKPFGFHFVNVILHVVCSMLVLRLVQRTVKGRGARLFAALLFAVHPVHCEAVAGIVGRADLLATLCVLTGLAVDRSLPYTAALTVVGLACKETAIVLPVLIGVRKVIDRRKLSSIAPLAVLTLLLCYARLSIQGFEQPTFSLADNPAAHHPSFVVRSLTFWTLPMLHSWLLVWMTSRHWSEVSLPIVVHILKLISNNLQELSFDWSMDAVPLVLTPLDYRFILSLIAYGILATVTLRALRNLTAGDRQDTSPDGLLFSLSILVLPHALLSSNLLTYVGFVIAERVLYLPSVGFCLVAGMGVEWILKRYPKSTSSVLVLLAVLLSLLAARTVARNEEWSDDVRLFDSAVDINPAKAFANLGHVLARRGRSDEAEEAYLKALSRRPNMAETHYNLGVLFFERGNLSAAVGYYRQAIRLRPSFAVAHLNIGIALQSLGRKAEAAAAFKVCSRVDATSSKAAVTQMSALSSCSFNLGSLLAANGDHRAAVNAFKLALSTAPPSYSSLPSIWTMLGESYAELGLDRQAESCYADALASDPHHSPALITAAQLRLRQNRSSDALSLLQRAATTAPNSSAVHLHLGLALQKAVLSTLAAQLHLNKNYAEAETLYDEAIRLDPSDAVSRENREKLRRILAKLMSWLVGVVSTGSLVFVALSMVYIASMVNDVQSLQEEVTVNMDEFKVMAEDTWSRLVKMHVNPTGSSDAPPTFATLLGRNKRQANSQCNCGPSSRGCPAGPPGPPGQPGERGRDGNPGQSGRPGANGIALAVTFDTPGGCVKCPPGPPGPDGEPGFPGPAGQPGQPGLAGPAGNPGRDGQPGAPGNNGEKGRDGQPGRPGSDGQPGVQYTPGEAGRDGAPGRPGPQGPAGQPGQDGAPGQDGQPGENGRDGQPGQDGQSGQPGEQGSDGLPGADAAYCPCPSRTSSYSEPVHAAPVETAYPAPAPGYRA</sequence>
<dbReference type="GO" id="GO:0005789">
    <property type="term" value="C:endoplasmic reticulum membrane"/>
    <property type="evidence" value="ECO:0000318"/>
    <property type="project" value="GO_Central"/>
</dbReference>
<dbReference type="Pfam" id="PF13432">
    <property type="entry name" value="TPR_16"/>
    <property type="match status" value="1"/>
</dbReference>
<dbReference type="InterPro" id="IPR008160">
    <property type="entry name" value="Collagen"/>
</dbReference>
<evidence type="ECO:0000256" key="15">
    <source>
        <dbReference type="ARBA" id="ARBA00045102"/>
    </source>
</evidence>
<dbReference type="PROSITE" id="PS50005">
    <property type="entry name" value="TPR"/>
    <property type="match status" value="5"/>
</dbReference>
<dbReference type="GO" id="GO:0000030">
    <property type="term" value="F:mannosyltransferase activity"/>
    <property type="evidence" value="ECO:0000318"/>
    <property type="project" value="GO_Central"/>
</dbReference>
<accession>A0A2A6CDX0</accession>
<evidence type="ECO:0000256" key="16">
    <source>
        <dbReference type="SAM" id="MobiDB-lite"/>
    </source>
</evidence>
<evidence type="ECO:0000256" key="11">
    <source>
        <dbReference type="ARBA" id="ARBA00022824"/>
    </source>
</evidence>
<feature type="transmembrane region" description="Helical" evidence="17">
    <location>
        <begin position="183"/>
        <end position="209"/>
    </location>
</feature>
<evidence type="ECO:0000256" key="17">
    <source>
        <dbReference type="SAM" id="Phobius"/>
    </source>
</evidence>
<reference evidence="18" key="2">
    <citation type="submission" date="2022-06" db="UniProtKB">
        <authorList>
            <consortium name="EnsemblMetazoa"/>
        </authorList>
    </citation>
    <scope>IDENTIFICATION</scope>
    <source>
        <strain evidence="18">PS312</strain>
    </source>
</reference>
<evidence type="ECO:0000256" key="5">
    <source>
        <dbReference type="ARBA" id="ARBA00007882"/>
    </source>
</evidence>
<dbReference type="Pfam" id="PF08409">
    <property type="entry name" value="TMTC_DUF1736"/>
    <property type="match status" value="1"/>
</dbReference>
<feature type="transmembrane region" description="Helical" evidence="17">
    <location>
        <begin position="392"/>
        <end position="411"/>
    </location>
</feature>
<feature type="compositionally biased region" description="Polar residues" evidence="16">
    <location>
        <begin position="1"/>
        <end position="11"/>
    </location>
</feature>
<dbReference type="InterPro" id="IPR019734">
    <property type="entry name" value="TPR_rpt"/>
</dbReference>
<reference evidence="19" key="1">
    <citation type="journal article" date="2008" name="Nat. Genet.">
        <title>The Pristionchus pacificus genome provides a unique perspective on nematode lifestyle and parasitism.</title>
        <authorList>
            <person name="Dieterich C."/>
            <person name="Clifton S.W."/>
            <person name="Schuster L.N."/>
            <person name="Chinwalla A."/>
            <person name="Delehaunty K."/>
            <person name="Dinkelacker I."/>
            <person name="Fulton L."/>
            <person name="Fulton R."/>
            <person name="Godfrey J."/>
            <person name="Minx P."/>
            <person name="Mitreva M."/>
            <person name="Roeseler W."/>
            <person name="Tian H."/>
            <person name="Witte H."/>
            <person name="Yang S.P."/>
            <person name="Wilson R.K."/>
            <person name="Sommer R.J."/>
        </authorList>
    </citation>
    <scope>NUCLEOTIDE SEQUENCE [LARGE SCALE GENOMIC DNA]</scope>
    <source>
        <strain evidence="19">PS312</strain>
    </source>
</reference>
<dbReference type="InterPro" id="IPR011716">
    <property type="entry name" value="TPR-3"/>
</dbReference>
<comment type="pathway">
    <text evidence="4">Protein modification; protein glycosylation.</text>
</comment>
<feature type="transmembrane region" description="Helical" evidence="17">
    <location>
        <begin position="417"/>
        <end position="438"/>
    </location>
</feature>
<feature type="transmembrane region" description="Helical" evidence="17">
    <location>
        <begin position="740"/>
        <end position="764"/>
    </location>
</feature>
<dbReference type="Pfam" id="PF01391">
    <property type="entry name" value="Collagen"/>
    <property type="match status" value="2"/>
</dbReference>
<dbReference type="Proteomes" id="UP000005239">
    <property type="component" value="Unassembled WGS sequence"/>
</dbReference>
<evidence type="ECO:0000256" key="6">
    <source>
        <dbReference type="ARBA" id="ARBA00012839"/>
    </source>
</evidence>
<dbReference type="EnsemblMetazoa" id="PPA02732.1">
    <property type="protein sequence ID" value="PPA02732.1"/>
    <property type="gene ID" value="WBGene00092286"/>
</dbReference>
<dbReference type="InterPro" id="IPR052384">
    <property type="entry name" value="TMTC_O-mannosyltransferase"/>
</dbReference>
<comment type="subcellular location">
    <subcellularLocation>
        <location evidence="3">Endoplasmic reticulum</location>
    </subcellularLocation>
    <subcellularLocation>
        <location evidence="2">Membrane</location>
        <topology evidence="2">Multi-pass membrane protein</topology>
    </subcellularLocation>
</comment>
<keyword evidence="13 17" id="KW-0472">Membrane</keyword>
<feature type="transmembrane region" description="Helical" evidence="17">
    <location>
        <begin position="110"/>
        <end position="131"/>
    </location>
</feature>
<evidence type="ECO:0000256" key="14">
    <source>
        <dbReference type="ARBA" id="ARBA00045085"/>
    </source>
</evidence>
<protein>
    <recommendedName>
        <fullName evidence="6">dolichyl-phosphate-mannose--protein mannosyltransferase</fullName>
        <ecNumber evidence="6">2.4.1.109</ecNumber>
    </recommendedName>
</protein>
<dbReference type="GO" id="GO:0042302">
    <property type="term" value="F:structural constituent of cuticle"/>
    <property type="evidence" value="ECO:0007669"/>
    <property type="project" value="InterPro"/>
</dbReference>
<dbReference type="PROSITE" id="PS50293">
    <property type="entry name" value="TPR_REGION"/>
    <property type="match status" value="2"/>
</dbReference>
<proteinExistence type="inferred from homology"/>
<feature type="transmembrane region" description="Helical" evidence="17">
    <location>
        <begin position="221"/>
        <end position="239"/>
    </location>
</feature>
<dbReference type="InterPro" id="IPR013618">
    <property type="entry name" value="TMTC_DUF1736"/>
</dbReference>
<gene>
    <name evidence="18" type="primary">WBGene00092286</name>
</gene>
<evidence type="ECO:0000256" key="2">
    <source>
        <dbReference type="ARBA" id="ARBA00004141"/>
    </source>
</evidence>
<dbReference type="Pfam" id="PF07720">
    <property type="entry name" value="TPR_3"/>
    <property type="match status" value="1"/>
</dbReference>
<comment type="catalytic activity">
    <reaction evidence="15">
        <text>a di-trans,poly-cis-dolichyl beta-D-mannosyl phosphate + L-seryl-[protein] = 3-O-(alpha-D-mannosyl)-L-seryl-[protein] + a di-trans,poly-cis-dolichyl phosphate + H(+)</text>
        <dbReference type="Rhea" id="RHEA:17377"/>
        <dbReference type="Rhea" id="RHEA-COMP:9863"/>
        <dbReference type="Rhea" id="RHEA-COMP:13546"/>
        <dbReference type="Rhea" id="RHEA-COMP:19498"/>
        <dbReference type="Rhea" id="RHEA-COMP:19501"/>
        <dbReference type="ChEBI" id="CHEBI:15378"/>
        <dbReference type="ChEBI" id="CHEBI:29999"/>
        <dbReference type="ChEBI" id="CHEBI:57683"/>
        <dbReference type="ChEBI" id="CHEBI:58211"/>
        <dbReference type="ChEBI" id="CHEBI:137321"/>
        <dbReference type="EC" id="2.4.1.109"/>
    </reaction>
</comment>
<evidence type="ECO:0000256" key="12">
    <source>
        <dbReference type="ARBA" id="ARBA00022989"/>
    </source>
</evidence>
<organism evidence="18 19">
    <name type="scientific">Pristionchus pacificus</name>
    <name type="common">Parasitic nematode worm</name>
    <dbReference type="NCBI Taxonomy" id="54126"/>
    <lineage>
        <taxon>Eukaryota</taxon>
        <taxon>Metazoa</taxon>
        <taxon>Ecdysozoa</taxon>
        <taxon>Nematoda</taxon>
        <taxon>Chromadorea</taxon>
        <taxon>Rhabditida</taxon>
        <taxon>Rhabditina</taxon>
        <taxon>Diplogasteromorpha</taxon>
        <taxon>Diplogasteroidea</taxon>
        <taxon>Neodiplogasteridae</taxon>
        <taxon>Pristionchus</taxon>
    </lineage>
</organism>
<dbReference type="Gene3D" id="1.25.40.10">
    <property type="entry name" value="Tetratricopeptide repeat domain"/>
    <property type="match status" value="2"/>
</dbReference>
<dbReference type="Pfam" id="PF13181">
    <property type="entry name" value="TPR_8"/>
    <property type="match status" value="1"/>
</dbReference>
<keyword evidence="7" id="KW-0808">Transferase</keyword>
<feature type="transmembrane region" description="Helical" evidence="17">
    <location>
        <begin position="365"/>
        <end position="385"/>
    </location>
</feature>
<comment type="similarity">
    <text evidence="5">Belongs to the TMTC family.</text>
</comment>
<keyword evidence="10" id="KW-0802">TPR repeat</keyword>
<evidence type="ECO:0000256" key="1">
    <source>
        <dbReference type="ARBA" id="ARBA00003582"/>
    </source>
</evidence>
<dbReference type="InterPro" id="IPR011990">
    <property type="entry name" value="TPR-like_helical_dom_sf"/>
</dbReference>
<accession>A0A8R1Y698</accession>
<feature type="compositionally biased region" description="Low complexity" evidence="16">
    <location>
        <begin position="901"/>
        <end position="914"/>
    </location>
</feature>
<keyword evidence="11" id="KW-0256">Endoplasmic reticulum</keyword>
<dbReference type="SMART" id="SM00028">
    <property type="entry name" value="TPR"/>
    <property type="match status" value="7"/>
</dbReference>
<dbReference type="InterPro" id="IPR002486">
    <property type="entry name" value="Col_cuticle_N"/>
</dbReference>
<dbReference type="PANTHER" id="PTHR44216">
    <property type="entry name" value="PROTEIN O-MANNOSYL-TRANSFERASE TMTC2"/>
    <property type="match status" value="1"/>
</dbReference>
<name>A0A2A6CDX0_PRIPA</name>
<evidence type="ECO:0000256" key="13">
    <source>
        <dbReference type="ARBA" id="ARBA00023136"/>
    </source>
</evidence>
<dbReference type="PANTHER" id="PTHR44216:SF3">
    <property type="entry name" value="PROTEIN O-MANNOSYL-TRANSFERASE TMTC2"/>
    <property type="match status" value="1"/>
</dbReference>
<feature type="transmembrane region" description="Helical" evidence="17">
    <location>
        <begin position="327"/>
        <end position="345"/>
    </location>
</feature>